<sequence length="373" mass="42835">MDDFLIITCVQHTSKNGDYYAYGPYVREMNLWIENEKSVRVVAPLKENSTPDKIDTAYKHSAFTFQEVPAYHVQNPKAIIQAIKDLPFIIAEIYRAMKKAKHIHIRIPGNMGLLAMFVQVMFPNKPKTIKYAGNWDVDSKQPKTYKIQRFIANSTFLTKNAKVLVYGQWPDSTSNVLPFFTASYRENEKEQVIKPAIEEKIRLVFVGALYDGKNPEIGLQLSSLMKQAGLNFEFIYCGDGVMRQELEAQSLQLGLQDNIIFKGNVNADTVKDILKKSHFLIFVSETEGWPKAVAEAMFWACIPFTSRVSCVPQMIGEKRERGVLVNKNPQEIFEQLKTLLEDKMEFERMAAAAMDWARNYTLETFQSEIERLK</sequence>
<dbReference type="Gene3D" id="3.40.50.2000">
    <property type="entry name" value="Glycogen Phosphorylase B"/>
    <property type="match status" value="2"/>
</dbReference>
<comment type="caution">
    <text evidence="2">The sequence shown here is derived from an EMBL/GenBank/DDBJ whole genome shotgun (WGS) entry which is preliminary data.</text>
</comment>
<dbReference type="Pfam" id="PF00534">
    <property type="entry name" value="Glycos_transf_1"/>
    <property type="match status" value="1"/>
</dbReference>
<keyword evidence="2" id="KW-0808">Transferase</keyword>
<evidence type="ECO:0000313" key="2">
    <source>
        <dbReference type="EMBL" id="TXE08782.1"/>
    </source>
</evidence>
<dbReference type="RefSeq" id="WP_146918788.1">
    <property type="nucleotide sequence ID" value="NZ_VORW01000010.1"/>
</dbReference>
<accession>A0A5C7ASD9</accession>
<dbReference type="GO" id="GO:0016757">
    <property type="term" value="F:glycosyltransferase activity"/>
    <property type="evidence" value="ECO:0007669"/>
    <property type="project" value="InterPro"/>
</dbReference>
<evidence type="ECO:0000259" key="1">
    <source>
        <dbReference type="Pfam" id="PF00534"/>
    </source>
</evidence>
<feature type="domain" description="Glycosyl transferase family 1" evidence="1">
    <location>
        <begin position="189"/>
        <end position="353"/>
    </location>
</feature>
<dbReference type="SUPFAM" id="SSF53756">
    <property type="entry name" value="UDP-Glycosyltransferase/glycogen phosphorylase"/>
    <property type="match status" value="1"/>
</dbReference>
<dbReference type="AlphaFoldDB" id="A0A5C7ASD9"/>
<gene>
    <name evidence="2" type="ORF">ESV85_14560</name>
</gene>
<organism evidence="2 3">
    <name type="scientific">Algoriphagus aquimarinus</name>
    <dbReference type="NCBI Taxonomy" id="237018"/>
    <lineage>
        <taxon>Bacteria</taxon>
        <taxon>Pseudomonadati</taxon>
        <taxon>Bacteroidota</taxon>
        <taxon>Cytophagia</taxon>
        <taxon>Cytophagales</taxon>
        <taxon>Cyclobacteriaceae</taxon>
        <taxon>Algoriphagus</taxon>
    </lineage>
</organism>
<reference evidence="2 3" key="1">
    <citation type="submission" date="2019-08" db="EMBL/GenBank/DDBJ databases">
        <title>Genomes sequence of Algoriphagus aquimarinus ACAM450.</title>
        <authorList>
            <person name="Bowman J.P."/>
        </authorList>
    </citation>
    <scope>NUCLEOTIDE SEQUENCE [LARGE SCALE GENOMIC DNA]</scope>
    <source>
        <strain evidence="2 3">ACAM 450</strain>
    </source>
</reference>
<dbReference type="OrthoDB" id="1395864at2"/>
<dbReference type="CDD" id="cd03801">
    <property type="entry name" value="GT4_PimA-like"/>
    <property type="match status" value="1"/>
</dbReference>
<dbReference type="PANTHER" id="PTHR12526:SF630">
    <property type="entry name" value="GLYCOSYLTRANSFERASE"/>
    <property type="match status" value="1"/>
</dbReference>
<evidence type="ECO:0000313" key="3">
    <source>
        <dbReference type="Proteomes" id="UP000321935"/>
    </source>
</evidence>
<dbReference type="Proteomes" id="UP000321935">
    <property type="component" value="Unassembled WGS sequence"/>
</dbReference>
<dbReference type="InterPro" id="IPR001296">
    <property type="entry name" value="Glyco_trans_1"/>
</dbReference>
<proteinExistence type="predicted"/>
<protein>
    <submittedName>
        <fullName evidence="2">Glycosyltransferase family 4 protein</fullName>
    </submittedName>
</protein>
<name>A0A5C7ASD9_9BACT</name>
<dbReference type="PANTHER" id="PTHR12526">
    <property type="entry name" value="GLYCOSYLTRANSFERASE"/>
    <property type="match status" value="1"/>
</dbReference>
<dbReference type="EMBL" id="VORW01000010">
    <property type="protein sequence ID" value="TXE08782.1"/>
    <property type="molecule type" value="Genomic_DNA"/>
</dbReference>